<dbReference type="RefSeq" id="WP_165907506.1">
    <property type="nucleotide sequence ID" value="NZ_SLZU01000005.1"/>
</dbReference>
<dbReference type="AlphaFoldDB" id="A0A4R3JII7"/>
<feature type="transmembrane region" description="Helical" evidence="1">
    <location>
        <begin position="7"/>
        <end position="29"/>
    </location>
</feature>
<sequence length="150" mass="15869">MSKHLSLRLVVALIMVGIGLVGIVGATVYEFGSARRLGPGYFPMVLSVILVGLGLAEAITAVVSRFEDLSSRIEWRPMLAILAAVAGFALTIHFFGLIPAFFVCVGFTSLAEPDFGILPAAIIAAATSLLAWGLFSLLLGMTLPLIRFGF</sequence>
<gene>
    <name evidence="3" type="ORF">EDD52_105171</name>
</gene>
<dbReference type="Proteomes" id="UP000295696">
    <property type="component" value="Unassembled WGS sequence"/>
</dbReference>
<keyword evidence="4" id="KW-1185">Reference proteome</keyword>
<evidence type="ECO:0000259" key="2">
    <source>
        <dbReference type="Pfam" id="PF07331"/>
    </source>
</evidence>
<protein>
    <submittedName>
        <fullName evidence="3">Tripartite tricarboxylate transporter TctB family protein</fullName>
    </submittedName>
</protein>
<dbReference type="EMBL" id="SLZU01000005">
    <property type="protein sequence ID" value="TCS64610.1"/>
    <property type="molecule type" value="Genomic_DNA"/>
</dbReference>
<evidence type="ECO:0000313" key="4">
    <source>
        <dbReference type="Proteomes" id="UP000295696"/>
    </source>
</evidence>
<keyword evidence="1" id="KW-0812">Transmembrane</keyword>
<evidence type="ECO:0000256" key="1">
    <source>
        <dbReference type="SAM" id="Phobius"/>
    </source>
</evidence>
<comment type="caution">
    <text evidence="3">The sequence shown here is derived from an EMBL/GenBank/DDBJ whole genome shotgun (WGS) entry which is preliminary data.</text>
</comment>
<feature type="transmembrane region" description="Helical" evidence="1">
    <location>
        <begin position="117"/>
        <end position="146"/>
    </location>
</feature>
<keyword evidence="1" id="KW-0472">Membrane</keyword>
<feature type="transmembrane region" description="Helical" evidence="1">
    <location>
        <begin position="41"/>
        <end position="66"/>
    </location>
</feature>
<keyword evidence="1" id="KW-1133">Transmembrane helix</keyword>
<name>A0A4R3JII7_9RHOB</name>
<proteinExistence type="predicted"/>
<feature type="transmembrane region" description="Helical" evidence="1">
    <location>
        <begin position="78"/>
        <end position="111"/>
    </location>
</feature>
<evidence type="ECO:0000313" key="3">
    <source>
        <dbReference type="EMBL" id="TCS64610.1"/>
    </source>
</evidence>
<feature type="domain" description="DUF1468" evidence="2">
    <location>
        <begin position="10"/>
        <end position="144"/>
    </location>
</feature>
<organism evidence="3 4">
    <name type="scientific">Primorskyibacter sedentarius</name>
    <dbReference type="NCBI Taxonomy" id="745311"/>
    <lineage>
        <taxon>Bacteria</taxon>
        <taxon>Pseudomonadati</taxon>
        <taxon>Pseudomonadota</taxon>
        <taxon>Alphaproteobacteria</taxon>
        <taxon>Rhodobacterales</taxon>
        <taxon>Roseobacteraceae</taxon>
        <taxon>Primorskyibacter</taxon>
    </lineage>
</organism>
<accession>A0A4R3JII7</accession>
<dbReference type="Pfam" id="PF07331">
    <property type="entry name" value="TctB"/>
    <property type="match status" value="1"/>
</dbReference>
<dbReference type="InterPro" id="IPR009936">
    <property type="entry name" value="DUF1468"/>
</dbReference>
<reference evidence="3 4" key="1">
    <citation type="submission" date="2019-03" db="EMBL/GenBank/DDBJ databases">
        <title>Genomic Encyclopedia of Type Strains, Phase IV (KMG-IV): sequencing the most valuable type-strain genomes for metagenomic binning, comparative biology and taxonomic classification.</title>
        <authorList>
            <person name="Goeker M."/>
        </authorList>
    </citation>
    <scope>NUCLEOTIDE SEQUENCE [LARGE SCALE GENOMIC DNA]</scope>
    <source>
        <strain evidence="3 4">DSM 104836</strain>
    </source>
</reference>